<dbReference type="InterPro" id="IPR050739">
    <property type="entry name" value="MFP"/>
</dbReference>
<dbReference type="PANTHER" id="PTHR30386">
    <property type="entry name" value="MEMBRANE FUSION SUBUNIT OF EMRAB-TOLC MULTIDRUG EFFLUX PUMP"/>
    <property type="match status" value="1"/>
</dbReference>
<keyword evidence="7" id="KW-1133">Transmembrane helix</keyword>
<dbReference type="KEGG" id="chq:AQ619_17090"/>
<dbReference type="Pfam" id="PF26002">
    <property type="entry name" value="Beta-barrel_AprE"/>
    <property type="match status" value="1"/>
</dbReference>
<dbReference type="InterPro" id="IPR058781">
    <property type="entry name" value="HH_AprE-like"/>
</dbReference>
<keyword evidence="3 9" id="KW-0813">Transport</keyword>
<evidence type="ECO:0000256" key="7">
    <source>
        <dbReference type="ARBA" id="ARBA00022989"/>
    </source>
</evidence>
<feature type="domain" description="AprE-like beta-barrel" evidence="11">
    <location>
        <begin position="303"/>
        <end position="393"/>
    </location>
</feature>
<dbReference type="STRING" id="69395.AQ619_17090"/>
<dbReference type="GO" id="GO:0009306">
    <property type="term" value="P:protein secretion"/>
    <property type="evidence" value="ECO:0007669"/>
    <property type="project" value="InterPro"/>
</dbReference>
<organism evidence="12 13">
    <name type="scientific">Caulobacter henricii</name>
    <dbReference type="NCBI Taxonomy" id="69395"/>
    <lineage>
        <taxon>Bacteria</taxon>
        <taxon>Pseudomonadati</taxon>
        <taxon>Pseudomonadota</taxon>
        <taxon>Alphaproteobacteria</taxon>
        <taxon>Caulobacterales</taxon>
        <taxon>Caulobacteraceae</taxon>
        <taxon>Caulobacter</taxon>
    </lineage>
</organism>
<evidence type="ECO:0000256" key="6">
    <source>
        <dbReference type="ARBA" id="ARBA00022692"/>
    </source>
</evidence>
<sequence>MIGFLVLGLALWASVSSISGGVIAPGQVRVESNRKQLKSRDVGVVRGIYVRDGDKVKATQVLLKFDDTVARAQVSILESQYFSMLAQKARSDAESLGRQSFVFPAELRDKAKTDPAVATLMRNEEFLFRSRLEALKGQADIMQQRMIQLRERQSGIQIQIDSIEDQARLSREELQGYQTLYEKGYAPKTLLLRLQRALAQSDGQRGALVSEKTRTQEQIGETKLQMDALYQARASEAAENKRKADAVLADLSPRLGAARESLAATVIRAPVDGVVLNLTQHTLGGVAGAGEVLLDIVPQNAPLVVLAMVRPSDIDEVRVGMKAQVDLAAYSATKVPKAEASVINVSADALTNATTGESYFIAELKIDPAEFRRMPKGVRLYPGMPANVMIITGKRTVMSYLLGPIGDIIDHAMRES</sequence>
<dbReference type="EMBL" id="CP013002">
    <property type="protein sequence ID" value="ALL15387.1"/>
    <property type="molecule type" value="Genomic_DNA"/>
</dbReference>
<name>A0A0P0P439_9CAUL</name>
<dbReference type="Proteomes" id="UP000056905">
    <property type="component" value="Chromosome"/>
</dbReference>
<evidence type="ECO:0000259" key="10">
    <source>
        <dbReference type="Pfam" id="PF25994"/>
    </source>
</evidence>
<evidence type="ECO:0000313" key="12">
    <source>
        <dbReference type="EMBL" id="ALL15387.1"/>
    </source>
</evidence>
<comment type="subcellular location">
    <subcellularLocation>
        <location evidence="1 9">Cell inner membrane</location>
        <topology evidence="1 9">Single-pass membrane protein</topology>
    </subcellularLocation>
</comment>
<gene>
    <name evidence="12" type="ORF">AQ619_17090</name>
</gene>
<keyword evidence="8" id="KW-0472">Membrane</keyword>
<dbReference type="NCBIfam" id="TIGR01843">
    <property type="entry name" value="type_I_hlyD"/>
    <property type="match status" value="1"/>
</dbReference>
<evidence type="ECO:0000259" key="11">
    <source>
        <dbReference type="Pfam" id="PF26002"/>
    </source>
</evidence>
<dbReference type="GO" id="GO:0005886">
    <property type="term" value="C:plasma membrane"/>
    <property type="evidence" value="ECO:0007669"/>
    <property type="project" value="UniProtKB-SubCell"/>
</dbReference>
<evidence type="ECO:0000256" key="9">
    <source>
        <dbReference type="RuleBase" id="RU365093"/>
    </source>
</evidence>
<feature type="domain" description="AprE-like long alpha-helical hairpin" evidence="10">
    <location>
        <begin position="70"/>
        <end position="260"/>
    </location>
</feature>
<evidence type="ECO:0000256" key="4">
    <source>
        <dbReference type="ARBA" id="ARBA00022475"/>
    </source>
</evidence>
<keyword evidence="4 9" id="KW-1003">Cell membrane</keyword>
<evidence type="ECO:0000256" key="3">
    <source>
        <dbReference type="ARBA" id="ARBA00022448"/>
    </source>
</evidence>
<keyword evidence="5 9" id="KW-0997">Cell inner membrane</keyword>
<dbReference type="PANTHER" id="PTHR30386:SF17">
    <property type="entry name" value="ALKALINE PROTEASE SECRETION PROTEIN APRE"/>
    <property type="match status" value="1"/>
</dbReference>
<dbReference type="InterPro" id="IPR010129">
    <property type="entry name" value="T1SS_HlyD"/>
</dbReference>
<dbReference type="Pfam" id="PF25994">
    <property type="entry name" value="HH_AprE"/>
    <property type="match status" value="1"/>
</dbReference>
<dbReference type="OrthoDB" id="9810980at2"/>
<comment type="similarity">
    <text evidence="2 9">Belongs to the membrane fusion protein (MFP) (TC 8.A.1) family.</text>
</comment>
<dbReference type="PRINTS" id="PR01490">
    <property type="entry name" value="RTXTOXIND"/>
</dbReference>
<dbReference type="InterPro" id="IPR058982">
    <property type="entry name" value="Beta-barrel_AprE"/>
</dbReference>
<evidence type="ECO:0000313" key="13">
    <source>
        <dbReference type="Proteomes" id="UP000056905"/>
    </source>
</evidence>
<dbReference type="AlphaFoldDB" id="A0A0P0P439"/>
<evidence type="ECO:0000256" key="5">
    <source>
        <dbReference type="ARBA" id="ARBA00022519"/>
    </source>
</evidence>
<protein>
    <recommendedName>
        <fullName evidence="9">Membrane fusion protein (MFP) family protein</fullName>
    </recommendedName>
</protein>
<keyword evidence="13" id="KW-1185">Reference proteome</keyword>
<dbReference type="Gene3D" id="2.40.30.170">
    <property type="match status" value="1"/>
</dbReference>
<dbReference type="InterPro" id="IPR006144">
    <property type="entry name" value="Secretion_HlyD_CS"/>
</dbReference>
<proteinExistence type="inferred from homology"/>
<keyword evidence="6" id="KW-0812">Transmembrane</keyword>
<accession>A0A0P0P439</accession>
<evidence type="ECO:0000256" key="2">
    <source>
        <dbReference type="ARBA" id="ARBA00009477"/>
    </source>
</evidence>
<reference evidence="12 13" key="1">
    <citation type="submission" date="2015-10" db="EMBL/GenBank/DDBJ databases">
        <title>Conservation of the essential genome among Caulobacter and Brevundimonas species.</title>
        <authorList>
            <person name="Scott D."/>
            <person name="Ely B."/>
        </authorList>
    </citation>
    <scope>NUCLEOTIDE SEQUENCE [LARGE SCALE GENOMIC DNA]</scope>
    <source>
        <strain evidence="12 13">CB4</strain>
    </source>
</reference>
<evidence type="ECO:0000256" key="8">
    <source>
        <dbReference type="ARBA" id="ARBA00023136"/>
    </source>
</evidence>
<evidence type="ECO:0000256" key="1">
    <source>
        <dbReference type="ARBA" id="ARBA00004377"/>
    </source>
</evidence>
<dbReference type="PROSITE" id="PS00543">
    <property type="entry name" value="HLYD_FAMILY"/>
    <property type="match status" value="1"/>
</dbReference>